<protein>
    <submittedName>
        <fullName evidence="1">Uncharacterized protein</fullName>
    </submittedName>
</protein>
<sequence>MVVTSWEKKKKPCLFLSKNMHGCWLHLHGQEQKNNLTSS</sequence>
<dbReference type="EMBL" id="GGEC01024320">
    <property type="protein sequence ID" value="MBX04804.1"/>
    <property type="molecule type" value="Transcribed_RNA"/>
</dbReference>
<accession>A0A2P2KGF9</accession>
<reference evidence="1" key="1">
    <citation type="submission" date="2018-02" db="EMBL/GenBank/DDBJ databases">
        <title>Rhizophora mucronata_Transcriptome.</title>
        <authorList>
            <person name="Meera S.P."/>
            <person name="Sreeshan A."/>
            <person name="Augustine A."/>
        </authorList>
    </citation>
    <scope>NUCLEOTIDE SEQUENCE</scope>
    <source>
        <tissue evidence="1">Leaf</tissue>
    </source>
</reference>
<dbReference type="AlphaFoldDB" id="A0A2P2KGF9"/>
<organism evidence="1">
    <name type="scientific">Rhizophora mucronata</name>
    <name type="common">Asiatic mangrove</name>
    <dbReference type="NCBI Taxonomy" id="61149"/>
    <lineage>
        <taxon>Eukaryota</taxon>
        <taxon>Viridiplantae</taxon>
        <taxon>Streptophyta</taxon>
        <taxon>Embryophyta</taxon>
        <taxon>Tracheophyta</taxon>
        <taxon>Spermatophyta</taxon>
        <taxon>Magnoliopsida</taxon>
        <taxon>eudicotyledons</taxon>
        <taxon>Gunneridae</taxon>
        <taxon>Pentapetalae</taxon>
        <taxon>rosids</taxon>
        <taxon>fabids</taxon>
        <taxon>Malpighiales</taxon>
        <taxon>Rhizophoraceae</taxon>
        <taxon>Rhizophora</taxon>
    </lineage>
</organism>
<proteinExistence type="predicted"/>
<evidence type="ECO:0000313" key="1">
    <source>
        <dbReference type="EMBL" id="MBX04804.1"/>
    </source>
</evidence>
<name>A0A2P2KGF9_RHIMU</name>